<dbReference type="EMBL" id="CP024608">
    <property type="protein sequence ID" value="ATQ76939.1"/>
    <property type="molecule type" value="Genomic_DNA"/>
</dbReference>
<dbReference type="AlphaFoldDB" id="A0A2D2DPM4"/>
<reference evidence="2" key="1">
    <citation type="submission" date="2017-10" db="EMBL/GenBank/DDBJ databases">
        <title>Massilia psychrophilum sp. nov., a novel purple-pigmented bacterium isolated from Tianshan glacier, Xinjiang Municipality, China.</title>
        <authorList>
            <person name="Wang H."/>
        </authorList>
    </citation>
    <scope>NUCLEOTIDE SEQUENCE [LARGE SCALE GENOMIC DNA]</scope>
    <source>
        <strain evidence="2">B2</strain>
    </source>
</reference>
<organism evidence="2 3">
    <name type="scientific">Massilia violaceinigra</name>
    <dbReference type="NCBI Taxonomy" id="2045208"/>
    <lineage>
        <taxon>Bacteria</taxon>
        <taxon>Pseudomonadati</taxon>
        <taxon>Pseudomonadota</taxon>
        <taxon>Betaproteobacteria</taxon>
        <taxon>Burkholderiales</taxon>
        <taxon>Oxalobacteraceae</taxon>
        <taxon>Telluria group</taxon>
        <taxon>Massilia</taxon>
    </lineage>
</organism>
<dbReference type="Proteomes" id="UP000229897">
    <property type="component" value="Chromosome"/>
</dbReference>
<evidence type="ECO:0000313" key="3">
    <source>
        <dbReference type="Proteomes" id="UP000229897"/>
    </source>
</evidence>
<protein>
    <recommendedName>
        <fullName evidence="1">Putative zinc-finger domain-containing protein</fullName>
    </recommendedName>
</protein>
<accession>A0A2D2DPM4</accession>
<dbReference type="OrthoDB" id="5958009at2"/>
<dbReference type="InterPro" id="IPR027383">
    <property type="entry name" value="Znf_put"/>
</dbReference>
<gene>
    <name evidence="2" type="ORF">CR152_22295</name>
</gene>
<keyword evidence="3" id="KW-1185">Reference proteome</keyword>
<evidence type="ECO:0000313" key="2">
    <source>
        <dbReference type="EMBL" id="ATQ76939.1"/>
    </source>
</evidence>
<dbReference type="InterPro" id="IPR041916">
    <property type="entry name" value="Anti_sigma_zinc_sf"/>
</dbReference>
<dbReference type="RefSeq" id="WP_099878645.1">
    <property type="nucleotide sequence ID" value="NZ_CP024608.1"/>
</dbReference>
<dbReference type="KEGG" id="mass:CR152_22295"/>
<name>A0A2D2DPM4_9BURK</name>
<sequence>MNLNQEPTSASHQAMRDLLPWFVNGTLDDAEAESVRAHLPHCAQCAGEVEWQRQLHAVAPGEPAGLDPERALARLMPRLGPQERAAPAAANGLRAWLGGGWMPWALAGQGALIALMAFQVIAPGAKGDGYQALSNGEKAPAGAMVVMFRPDASLRDVQRILHASGARVVDGPTVTGAFVLGAPQERQAGALAALRADPAVQLAEALTPRSAP</sequence>
<proteinExistence type="predicted"/>
<dbReference type="Pfam" id="PF13490">
    <property type="entry name" value="zf-HC2"/>
    <property type="match status" value="1"/>
</dbReference>
<feature type="domain" description="Putative zinc-finger" evidence="1">
    <location>
        <begin position="15"/>
        <end position="46"/>
    </location>
</feature>
<dbReference type="Gene3D" id="1.10.10.1320">
    <property type="entry name" value="Anti-sigma factor, zinc-finger domain"/>
    <property type="match status" value="1"/>
</dbReference>
<evidence type="ECO:0000259" key="1">
    <source>
        <dbReference type="Pfam" id="PF13490"/>
    </source>
</evidence>